<sequence>MNILKLDYQGLPVHANREAWFNATGIAEQHGKRLDNFFSLKRTQQYIQALAKRKGLIPCDSRELKKPFNPADYPALIQTRRGRYNSGTWLHPDLMICFARFISLDFEIWVDQTIKALLIDGKDWQPARKEATDGYRLMSEVIYEISLAGGGTASRFSYMNEARRINRALTGKWGGLDRNSLTTEQLRTLRRLEVKNAALYMMGKPAHERDCELTAIANQSQGALQ</sequence>
<dbReference type="OrthoDB" id="9178758at2"/>
<dbReference type="Proteomes" id="UP000282435">
    <property type="component" value="Chromosome"/>
</dbReference>
<dbReference type="EMBL" id="CP034670">
    <property type="protein sequence ID" value="AZR58990.1"/>
    <property type="molecule type" value="Genomic_DNA"/>
</dbReference>
<proteinExistence type="predicted"/>
<dbReference type="AlphaFoldDB" id="A0A3S9SHN3"/>
<dbReference type="InterPro" id="IPR018004">
    <property type="entry name" value="KilA/APSES_HTH"/>
</dbReference>
<evidence type="ECO:0000313" key="2">
    <source>
        <dbReference type="EMBL" id="AZR58990.1"/>
    </source>
</evidence>
<reference evidence="2 3" key="1">
    <citation type="submission" date="2018-12" db="EMBL/GenBank/DDBJ databases">
        <title>Genome sequencing of Eikenella corrodens KCOM 3110 (= JS217).</title>
        <authorList>
            <person name="Koo J.-K."/>
            <person name="Park S.-N."/>
            <person name="Lim Y.K."/>
        </authorList>
    </citation>
    <scope>NUCLEOTIDE SEQUENCE [LARGE SCALE GENOMIC DNA]</scope>
    <source>
        <strain evidence="2 3">KCOM 3110</strain>
    </source>
</reference>
<dbReference type="SMART" id="SM01252">
    <property type="entry name" value="KilA-N"/>
    <property type="match status" value="1"/>
</dbReference>
<dbReference type="PROSITE" id="PS51301">
    <property type="entry name" value="KILA_N"/>
    <property type="match status" value="1"/>
</dbReference>
<dbReference type="InterPro" id="IPR017880">
    <property type="entry name" value="KilA_N"/>
</dbReference>
<evidence type="ECO:0000313" key="3">
    <source>
        <dbReference type="Proteomes" id="UP000282435"/>
    </source>
</evidence>
<protein>
    <submittedName>
        <fullName evidence="2">KilA-N domain-containing protein</fullName>
    </submittedName>
</protein>
<evidence type="ECO:0000259" key="1">
    <source>
        <dbReference type="PROSITE" id="PS51301"/>
    </source>
</evidence>
<feature type="domain" description="KilA-N" evidence="1">
    <location>
        <begin position="2"/>
        <end position="117"/>
    </location>
</feature>
<gene>
    <name evidence="2" type="ORF">ELB75_02430</name>
</gene>
<accession>A0A3S9SHN3</accession>
<dbReference type="Pfam" id="PF04383">
    <property type="entry name" value="KilA-N"/>
    <property type="match status" value="1"/>
</dbReference>
<dbReference type="RefSeq" id="WP_126982578.1">
    <property type="nucleotide sequence ID" value="NZ_CP034670.1"/>
</dbReference>
<organism evidence="2 3">
    <name type="scientific">Eikenella corrodens</name>
    <dbReference type="NCBI Taxonomy" id="539"/>
    <lineage>
        <taxon>Bacteria</taxon>
        <taxon>Pseudomonadati</taxon>
        <taxon>Pseudomonadota</taxon>
        <taxon>Betaproteobacteria</taxon>
        <taxon>Neisseriales</taxon>
        <taxon>Neisseriaceae</taxon>
        <taxon>Eikenella</taxon>
    </lineage>
</organism>
<name>A0A3S9SHN3_EIKCO</name>